<reference evidence="2 3" key="1">
    <citation type="journal article" date="2012" name="Genome Biol.">
        <title>Genome and low-iron response of an oceanic diatom adapted to chronic iron limitation.</title>
        <authorList>
            <person name="Lommer M."/>
            <person name="Specht M."/>
            <person name="Roy A.S."/>
            <person name="Kraemer L."/>
            <person name="Andreson R."/>
            <person name="Gutowska M.A."/>
            <person name="Wolf J."/>
            <person name="Bergner S.V."/>
            <person name="Schilhabel M.B."/>
            <person name="Klostermeier U.C."/>
            <person name="Beiko R.G."/>
            <person name="Rosenstiel P."/>
            <person name="Hippler M."/>
            <person name="Laroche J."/>
        </authorList>
    </citation>
    <scope>NUCLEOTIDE SEQUENCE [LARGE SCALE GENOMIC DNA]</scope>
    <source>
        <strain evidence="2 3">CCMP1005</strain>
    </source>
</reference>
<dbReference type="eggNOG" id="KOG2227">
    <property type="taxonomic scope" value="Eukaryota"/>
</dbReference>
<organism evidence="2 3">
    <name type="scientific">Thalassiosira oceanica</name>
    <name type="common">Marine diatom</name>
    <dbReference type="NCBI Taxonomy" id="159749"/>
    <lineage>
        <taxon>Eukaryota</taxon>
        <taxon>Sar</taxon>
        <taxon>Stramenopiles</taxon>
        <taxon>Ochrophyta</taxon>
        <taxon>Bacillariophyta</taxon>
        <taxon>Coscinodiscophyceae</taxon>
        <taxon>Thalassiosirophycidae</taxon>
        <taxon>Thalassiosirales</taxon>
        <taxon>Thalassiosiraceae</taxon>
        <taxon>Thalassiosira</taxon>
    </lineage>
</organism>
<name>K0TH26_THAOC</name>
<dbReference type="Gene3D" id="3.40.50.300">
    <property type="entry name" value="P-loop containing nucleotide triphosphate hydrolases"/>
    <property type="match status" value="1"/>
</dbReference>
<dbReference type="GO" id="GO:0033314">
    <property type="term" value="P:mitotic DNA replication checkpoint signaling"/>
    <property type="evidence" value="ECO:0007669"/>
    <property type="project" value="TreeGrafter"/>
</dbReference>
<dbReference type="OrthoDB" id="1926878at2759"/>
<dbReference type="PANTHER" id="PTHR10763:SF26">
    <property type="entry name" value="CELL DIVISION CONTROL PROTEIN 6 HOMOLOG"/>
    <property type="match status" value="1"/>
</dbReference>
<accession>K0TH26</accession>
<dbReference type="SUPFAM" id="SSF52540">
    <property type="entry name" value="P-loop containing nucleoside triphosphate hydrolases"/>
    <property type="match status" value="1"/>
</dbReference>
<feature type="compositionally biased region" description="Low complexity" evidence="1">
    <location>
        <begin position="351"/>
        <end position="365"/>
    </location>
</feature>
<feature type="compositionally biased region" description="Basic and acidic residues" evidence="1">
    <location>
        <begin position="317"/>
        <end position="327"/>
    </location>
</feature>
<gene>
    <name evidence="2" type="ORF">THAOC_01919</name>
</gene>
<dbReference type="Proteomes" id="UP000266841">
    <property type="component" value="Unassembled WGS sequence"/>
</dbReference>
<feature type="non-terminal residue" evidence="2">
    <location>
        <position position="1"/>
    </location>
</feature>
<dbReference type="InterPro" id="IPR050311">
    <property type="entry name" value="ORC1/CDC6"/>
</dbReference>
<feature type="region of interest" description="Disordered" evidence="1">
    <location>
        <begin position="279"/>
        <end position="365"/>
    </location>
</feature>
<dbReference type="Gene3D" id="1.10.8.60">
    <property type="match status" value="1"/>
</dbReference>
<proteinExistence type="predicted"/>
<dbReference type="EMBL" id="AGNL01002312">
    <property type="protein sequence ID" value="EJK76324.1"/>
    <property type="molecule type" value="Genomic_DNA"/>
</dbReference>
<comment type="caution">
    <text evidence="2">The sequence shown here is derived from an EMBL/GenBank/DDBJ whole genome shotgun (WGS) entry which is preliminary data.</text>
</comment>
<evidence type="ECO:0000313" key="2">
    <source>
        <dbReference type="EMBL" id="EJK76324.1"/>
    </source>
</evidence>
<feature type="compositionally biased region" description="Basic and acidic residues" evidence="1">
    <location>
        <begin position="341"/>
        <end position="350"/>
    </location>
</feature>
<dbReference type="InterPro" id="IPR027417">
    <property type="entry name" value="P-loop_NTPase"/>
</dbReference>
<dbReference type="GO" id="GO:0003688">
    <property type="term" value="F:DNA replication origin binding"/>
    <property type="evidence" value="ECO:0007669"/>
    <property type="project" value="TreeGrafter"/>
</dbReference>
<dbReference type="PANTHER" id="PTHR10763">
    <property type="entry name" value="CELL DIVISION CONTROL PROTEIN 6-RELATED"/>
    <property type="match status" value="1"/>
</dbReference>
<dbReference type="GO" id="GO:0005634">
    <property type="term" value="C:nucleus"/>
    <property type="evidence" value="ECO:0007669"/>
    <property type="project" value="TreeGrafter"/>
</dbReference>
<feature type="region of interest" description="Disordered" evidence="1">
    <location>
        <begin position="96"/>
        <end position="166"/>
    </location>
</feature>
<feature type="region of interest" description="Disordered" evidence="1">
    <location>
        <begin position="184"/>
        <end position="205"/>
    </location>
</feature>
<dbReference type="AlphaFoldDB" id="K0TH26"/>
<keyword evidence="3" id="KW-1185">Reference proteome</keyword>
<sequence>SKLKSVLRGLGYTVSSSDVVFVLPGSVMHMSAARKNRFVGPMELAAHVARFGLDTSVKTGEVPEGDVLKVHAFLARVAEHKVCTRADCTEPLQKRVAAKPRVTASSDPDREMLDGAANSASSKPAQKQGGGADDVANEHQPSLVVDDGDQDNDDSHGPSPAKKPKTAVMTDFFVKVSDDAAPSLAAAAKPPADRPLPVEHQPLANPPDISWRGMRLSMTKSGWKIRNGTDFFAFMYINPCAAHLSKKDVLKLCKEGVHYFTDEKDVKRYAARHLGWTGEKVVSTPPSDRAASRKRSDCTKAPPAAVRIQPARGASKRGRDGRDERSSRQPPAKRRASAGRPKSDRADRNRSASSQSSACASVGSDSGFSVHSVLVGEASVRDKLDFCQMSLHPSYKKSLLTKSAALSNLSQNEDRIMEFMSSSIRTEVQSPGFLYIFGGPGTGKVRSFDNFAFDPSRPPDMFVSFLSCSQTTAVTGCVTEAKKWAGDNNYDTPHICFVNVGSLMTSSGNGLHEAMLNKIVASLEIDQKANQKMVEKQLHRKTLILVLDEIDMMFKKSHGARSWFSTLISWADDKKMRFSMIGISNCVNDDNANLVRELAGLSNDLHSPQEHRELAFSAYTEEDILAILQARVGTRIIDLKALQLISRRVAASSGDVRRALEIVQVAPHDAGHPGGMPMRHADVISGLPQAAKVVLCIAASLSKAWGEGAVIGISTLKKYCVEATHHSIMDEVSIGHVQNLVEMLTDAGLLVAASSGQYDQFDSNAKLRLGVQMDDVEIALEQSLLSQEGFYRSLYNFVQKEYPDGPR</sequence>
<evidence type="ECO:0000256" key="1">
    <source>
        <dbReference type="SAM" id="MobiDB-lite"/>
    </source>
</evidence>
<evidence type="ECO:0000313" key="3">
    <source>
        <dbReference type="Proteomes" id="UP000266841"/>
    </source>
</evidence>
<protein>
    <submittedName>
        <fullName evidence="2">Uncharacterized protein</fullName>
    </submittedName>
</protein>
<dbReference type="GO" id="GO:0006270">
    <property type="term" value="P:DNA replication initiation"/>
    <property type="evidence" value="ECO:0007669"/>
    <property type="project" value="TreeGrafter"/>
</dbReference>